<dbReference type="PATRIC" id="fig|1133569.4.peg.2007"/>
<feature type="signal peptide" evidence="2">
    <location>
        <begin position="1"/>
        <end position="23"/>
    </location>
</feature>
<evidence type="ECO:0000259" key="3">
    <source>
        <dbReference type="SMART" id="SM00062"/>
    </source>
</evidence>
<keyword evidence="5" id="KW-1185">Reference proteome</keyword>
<dbReference type="PANTHER" id="PTHR35936">
    <property type="entry name" value="MEMBRANE-BOUND LYTIC MUREIN TRANSGLYCOSYLASE F"/>
    <property type="match status" value="1"/>
</dbReference>
<reference evidence="4 5" key="1">
    <citation type="journal article" date="2015" name="Genome Announc.">
        <title>Expanding the biotechnology potential of lactobacilli through comparative genomics of 213 strains and associated genera.</title>
        <authorList>
            <person name="Sun Z."/>
            <person name="Harris H.M."/>
            <person name="McCann A."/>
            <person name="Guo C."/>
            <person name="Argimon S."/>
            <person name="Zhang W."/>
            <person name="Yang X."/>
            <person name="Jeffery I.B."/>
            <person name="Cooney J.C."/>
            <person name="Kagawa T.F."/>
            <person name="Liu W."/>
            <person name="Song Y."/>
            <person name="Salvetti E."/>
            <person name="Wrobel A."/>
            <person name="Rasinkangas P."/>
            <person name="Parkhill J."/>
            <person name="Rea M.C."/>
            <person name="O'Sullivan O."/>
            <person name="Ritari J."/>
            <person name="Douillard F.P."/>
            <person name="Paul Ross R."/>
            <person name="Yang R."/>
            <person name="Briner A.E."/>
            <person name="Felis G.E."/>
            <person name="de Vos W.M."/>
            <person name="Barrangou R."/>
            <person name="Klaenhammer T.R."/>
            <person name="Caufield P.W."/>
            <person name="Cui Y."/>
            <person name="Zhang H."/>
            <person name="O'Toole P.W."/>
        </authorList>
    </citation>
    <scope>NUCLEOTIDE SEQUENCE [LARGE SCALE GENOMIC DNA]</scope>
    <source>
        <strain evidence="4 5">DSM 20605</strain>
    </source>
</reference>
<dbReference type="RefSeq" id="WP_010580024.1">
    <property type="nucleotide sequence ID" value="NZ_AHYZ01000054.1"/>
</dbReference>
<dbReference type="OrthoDB" id="9774451at2"/>
<dbReference type="SUPFAM" id="SSF53850">
    <property type="entry name" value="Periplasmic binding protein-like II"/>
    <property type="match status" value="1"/>
</dbReference>
<accession>A0A0R2CAQ9</accession>
<sequence length="277" mass="30219">MNLKKSKLGLLLALALVMLVTLAACGSTKSSQDNSLQKIKAKKTIVLGTSADAAPFEFPIMQNGAKKIVGYDVMVAKKIAKSIGVKLEIENIAFPSLISELQDKKVDFILAGMVANKQRKKVVAFSKPYHYAKFTVLLRKGEEKKFSSLSSFKGAAIGAQQSSVPQKLAQQQLKGANLVVESSLNTLTTELLNGKLDGIAIGKDSADMYVKKFPDKYAISKVRLKASTDVSAVSVAVRKSDKTLLKKINQEITRLDKNGQLTKMYQQAQDLQMKYGK</sequence>
<evidence type="ECO:0000313" key="5">
    <source>
        <dbReference type="Proteomes" id="UP000051576"/>
    </source>
</evidence>
<dbReference type="eggNOG" id="COG0834">
    <property type="taxonomic scope" value="Bacteria"/>
</dbReference>
<dbReference type="PANTHER" id="PTHR35936:SF17">
    <property type="entry name" value="ARGININE-BINDING EXTRACELLULAR PROTEIN ARTP"/>
    <property type="match status" value="1"/>
</dbReference>
<feature type="chain" id="PRO_5039345406" evidence="2">
    <location>
        <begin position="24"/>
        <end position="277"/>
    </location>
</feature>
<evidence type="ECO:0000256" key="2">
    <source>
        <dbReference type="SAM" id="SignalP"/>
    </source>
</evidence>
<dbReference type="Gene3D" id="3.40.190.10">
    <property type="entry name" value="Periplasmic binding protein-like II"/>
    <property type="match status" value="2"/>
</dbReference>
<evidence type="ECO:0000256" key="1">
    <source>
        <dbReference type="ARBA" id="ARBA00022729"/>
    </source>
</evidence>
<dbReference type="Pfam" id="PF00497">
    <property type="entry name" value="SBP_bac_3"/>
    <property type="match status" value="1"/>
</dbReference>
<protein>
    <submittedName>
        <fullName evidence="4">ABC transporter substrate-binding protein</fullName>
    </submittedName>
</protein>
<dbReference type="AlphaFoldDB" id="A0A0R2CAQ9"/>
<comment type="caution">
    <text evidence="4">The sequence shown here is derived from an EMBL/GenBank/DDBJ whole genome shotgun (WGS) entry which is preliminary data.</text>
</comment>
<gene>
    <name evidence="4" type="ORF">FD21_GL001854</name>
</gene>
<organism evidence="4 5">
    <name type="scientific">Liquorilactobacillus vini DSM 20605</name>
    <dbReference type="NCBI Taxonomy" id="1133569"/>
    <lineage>
        <taxon>Bacteria</taxon>
        <taxon>Bacillati</taxon>
        <taxon>Bacillota</taxon>
        <taxon>Bacilli</taxon>
        <taxon>Lactobacillales</taxon>
        <taxon>Lactobacillaceae</taxon>
        <taxon>Liquorilactobacillus</taxon>
    </lineage>
</organism>
<feature type="domain" description="Solute-binding protein family 3/N-terminal" evidence="3">
    <location>
        <begin position="44"/>
        <end position="272"/>
    </location>
</feature>
<keyword evidence="1 2" id="KW-0732">Signal</keyword>
<dbReference type="InterPro" id="IPR001638">
    <property type="entry name" value="Solute-binding_3/MltF_N"/>
</dbReference>
<dbReference type="PROSITE" id="PS51257">
    <property type="entry name" value="PROKAR_LIPOPROTEIN"/>
    <property type="match status" value="1"/>
</dbReference>
<name>A0A0R2CAQ9_9LACO</name>
<dbReference type="Proteomes" id="UP000051576">
    <property type="component" value="Unassembled WGS sequence"/>
</dbReference>
<dbReference type="EMBL" id="AYYX01000067">
    <property type="protein sequence ID" value="KRM84956.1"/>
    <property type="molecule type" value="Genomic_DNA"/>
</dbReference>
<dbReference type="STRING" id="1133569.FD21_GL001854"/>
<evidence type="ECO:0000313" key="4">
    <source>
        <dbReference type="EMBL" id="KRM84956.1"/>
    </source>
</evidence>
<dbReference type="SMART" id="SM00062">
    <property type="entry name" value="PBPb"/>
    <property type="match status" value="1"/>
</dbReference>
<proteinExistence type="predicted"/>